<dbReference type="PROSITE" id="PS50929">
    <property type="entry name" value="ABC_TM1F"/>
    <property type="match status" value="1"/>
</dbReference>
<feature type="domain" description="ABC transmembrane type-1" evidence="11">
    <location>
        <begin position="34"/>
        <end position="320"/>
    </location>
</feature>
<name>A0A399ET46_9DEIN</name>
<dbReference type="InterPro" id="IPR017871">
    <property type="entry name" value="ABC_transporter-like_CS"/>
</dbReference>
<dbReference type="EMBL" id="QXDL01000041">
    <property type="protein sequence ID" value="RIH86895.1"/>
    <property type="molecule type" value="Genomic_DNA"/>
</dbReference>
<keyword evidence="8 9" id="KW-0472">Membrane</keyword>
<gene>
    <name evidence="12" type="primary">msbA_3</name>
    <name evidence="12" type="ORF">Mterra_01324</name>
</gene>
<dbReference type="InterPro" id="IPR003593">
    <property type="entry name" value="AAA+_ATPase"/>
</dbReference>
<dbReference type="InterPro" id="IPR039421">
    <property type="entry name" value="Type_1_exporter"/>
</dbReference>
<protein>
    <submittedName>
        <fullName evidence="12">Lipid A export ATP-binding/permease protein MsbA</fullName>
        <ecNumber evidence="12">3.6.3.-</ecNumber>
    </submittedName>
</protein>
<dbReference type="PANTHER" id="PTHR24221">
    <property type="entry name" value="ATP-BINDING CASSETTE SUB-FAMILY B"/>
    <property type="match status" value="1"/>
</dbReference>
<accession>A0A399ET46</accession>
<evidence type="ECO:0000259" key="10">
    <source>
        <dbReference type="PROSITE" id="PS50893"/>
    </source>
</evidence>
<dbReference type="OrthoDB" id="9806127at2"/>
<dbReference type="PANTHER" id="PTHR24221:SF654">
    <property type="entry name" value="ATP-BINDING CASSETTE SUB-FAMILY B MEMBER 6"/>
    <property type="match status" value="1"/>
</dbReference>
<dbReference type="InterPro" id="IPR003439">
    <property type="entry name" value="ABC_transporter-like_ATP-bd"/>
</dbReference>
<evidence type="ECO:0000313" key="13">
    <source>
        <dbReference type="Proteomes" id="UP000265715"/>
    </source>
</evidence>
<keyword evidence="2" id="KW-0813">Transport</keyword>
<dbReference type="PROSITE" id="PS50893">
    <property type="entry name" value="ABC_TRANSPORTER_2"/>
    <property type="match status" value="1"/>
</dbReference>
<evidence type="ECO:0000259" key="11">
    <source>
        <dbReference type="PROSITE" id="PS50929"/>
    </source>
</evidence>
<keyword evidence="4 9" id="KW-0812">Transmembrane</keyword>
<dbReference type="InterPro" id="IPR011527">
    <property type="entry name" value="ABC1_TM_dom"/>
</dbReference>
<evidence type="ECO:0000256" key="1">
    <source>
        <dbReference type="ARBA" id="ARBA00004651"/>
    </source>
</evidence>
<dbReference type="Pfam" id="PF00005">
    <property type="entry name" value="ABC_tran"/>
    <property type="match status" value="1"/>
</dbReference>
<dbReference type="Proteomes" id="UP000265715">
    <property type="component" value="Unassembled WGS sequence"/>
</dbReference>
<evidence type="ECO:0000256" key="7">
    <source>
        <dbReference type="ARBA" id="ARBA00022989"/>
    </source>
</evidence>
<dbReference type="SUPFAM" id="SSF52540">
    <property type="entry name" value="P-loop containing nucleoside triphosphate hydrolases"/>
    <property type="match status" value="1"/>
</dbReference>
<dbReference type="PROSITE" id="PS00211">
    <property type="entry name" value="ABC_TRANSPORTER_1"/>
    <property type="match status" value="1"/>
</dbReference>
<dbReference type="GO" id="GO:0016887">
    <property type="term" value="F:ATP hydrolysis activity"/>
    <property type="evidence" value="ECO:0007669"/>
    <property type="project" value="InterPro"/>
</dbReference>
<keyword evidence="3" id="KW-1003">Cell membrane</keyword>
<dbReference type="GO" id="GO:0005524">
    <property type="term" value="F:ATP binding"/>
    <property type="evidence" value="ECO:0007669"/>
    <property type="project" value="UniProtKB-KW"/>
</dbReference>
<feature type="transmembrane region" description="Helical" evidence="9">
    <location>
        <begin position="147"/>
        <end position="167"/>
    </location>
</feature>
<keyword evidence="13" id="KW-1185">Reference proteome</keyword>
<feature type="transmembrane region" description="Helical" evidence="9">
    <location>
        <begin position="71"/>
        <end position="92"/>
    </location>
</feature>
<reference evidence="12 13" key="1">
    <citation type="submission" date="2018-08" db="EMBL/GenBank/DDBJ databases">
        <title>Meiothermus terrae DSM 26712 genome sequencing project.</title>
        <authorList>
            <person name="Da Costa M.S."/>
            <person name="Albuquerque L."/>
            <person name="Raposo P."/>
            <person name="Froufe H.J.C."/>
            <person name="Barroso C.S."/>
            <person name="Egas C."/>
        </authorList>
    </citation>
    <scope>NUCLEOTIDE SEQUENCE [LARGE SCALE GENOMIC DNA]</scope>
    <source>
        <strain evidence="12 13">DSM 26712</strain>
    </source>
</reference>
<evidence type="ECO:0000256" key="9">
    <source>
        <dbReference type="SAM" id="Phobius"/>
    </source>
</evidence>
<evidence type="ECO:0000256" key="2">
    <source>
        <dbReference type="ARBA" id="ARBA00022448"/>
    </source>
</evidence>
<evidence type="ECO:0000256" key="5">
    <source>
        <dbReference type="ARBA" id="ARBA00022741"/>
    </source>
</evidence>
<dbReference type="SUPFAM" id="SSF90123">
    <property type="entry name" value="ABC transporter transmembrane region"/>
    <property type="match status" value="1"/>
</dbReference>
<feature type="domain" description="ABC transporter" evidence="10">
    <location>
        <begin position="355"/>
        <end position="593"/>
    </location>
</feature>
<organism evidence="12 13">
    <name type="scientific">Calidithermus terrae</name>
    <dbReference type="NCBI Taxonomy" id="1408545"/>
    <lineage>
        <taxon>Bacteria</taxon>
        <taxon>Thermotogati</taxon>
        <taxon>Deinococcota</taxon>
        <taxon>Deinococci</taxon>
        <taxon>Thermales</taxon>
        <taxon>Thermaceae</taxon>
        <taxon>Calidithermus</taxon>
    </lineage>
</organism>
<dbReference type="EC" id="3.6.3.-" evidence="12"/>
<keyword evidence="12" id="KW-0378">Hydrolase</keyword>
<keyword evidence="7 9" id="KW-1133">Transmembrane helix</keyword>
<proteinExistence type="predicted"/>
<evidence type="ECO:0000313" key="12">
    <source>
        <dbReference type="EMBL" id="RIH86895.1"/>
    </source>
</evidence>
<evidence type="ECO:0000256" key="6">
    <source>
        <dbReference type="ARBA" id="ARBA00022840"/>
    </source>
</evidence>
<comment type="subcellular location">
    <subcellularLocation>
        <location evidence="1">Cell membrane</location>
        <topology evidence="1">Multi-pass membrane protein</topology>
    </subcellularLocation>
</comment>
<evidence type="ECO:0000256" key="4">
    <source>
        <dbReference type="ARBA" id="ARBA00022692"/>
    </source>
</evidence>
<dbReference type="SMART" id="SM00382">
    <property type="entry name" value="AAA"/>
    <property type="match status" value="1"/>
</dbReference>
<dbReference type="FunFam" id="3.40.50.300:FF:000221">
    <property type="entry name" value="Multidrug ABC transporter ATP-binding protein"/>
    <property type="match status" value="1"/>
</dbReference>
<comment type="caution">
    <text evidence="12">The sequence shown here is derived from an EMBL/GenBank/DDBJ whole genome shotgun (WGS) entry which is preliminary data.</text>
</comment>
<dbReference type="Gene3D" id="3.40.50.300">
    <property type="entry name" value="P-loop containing nucleotide triphosphate hydrolases"/>
    <property type="match status" value="1"/>
</dbReference>
<sequence length="611" mass="67725">MAAKTRRSELRKQQQVLFRSTLELWRAARLEVGLYALLQVVQGVIPAATLYLTKLTVDGVVALAQGQEASIGELTFLWVLALAVGAVVAPVAQVLQGNASDKCTAHINLRLMDKSRDLAGLEVLEDARFYDDLNVLQSQAPYRPMNLLVTLAYLLRGFTTLLSLAAVLLALGWWVPLLVLAGSLPQALVTYRLRRAGWNAMVQSTPEARAMAYDQRVALSHAFAHEVRLYGLLEWLQGRYLQSFQAYHRTLRKSRNDQAFKVLPHTLLSIAGGGSAFAWTAWQAQQGNLGVGALVVVVQGLARAQSTVLEIIDMFGLLAGQHLAFFEKYLDFLAVEPQVRHPERPRPLPALTPEIAFENVSFRYPDGRAALEGVSFRVRPGETVALVGENGAGKTTLVKLLLRFYDVSEGRVLVGGIDLRELDLREWRRRAGAVFQDFGRYAYTVRENVTLAGLEHARDLGRLERAVLQAGFERVVDELPQGLDTRLGKEFDGTELSGGQWQKLAIARALFRDAQVLILDEPTAALDPRSESAIYERFAAMARGRTTLLITHRLASVRMADRILVLKQGRLIEEGSHEQLMALGGEYAELWRMQAEKYAEPAELARPAAGS</sequence>
<dbReference type="GO" id="GO:0005886">
    <property type="term" value="C:plasma membrane"/>
    <property type="evidence" value="ECO:0007669"/>
    <property type="project" value="UniProtKB-SubCell"/>
</dbReference>
<dbReference type="Gene3D" id="1.20.1560.10">
    <property type="entry name" value="ABC transporter type 1, transmembrane domain"/>
    <property type="match status" value="1"/>
</dbReference>
<dbReference type="InterPro" id="IPR027417">
    <property type="entry name" value="P-loop_NTPase"/>
</dbReference>
<feature type="transmembrane region" description="Helical" evidence="9">
    <location>
        <begin position="32"/>
        <end position="51"/>
    </location>
</feature>
<keyword evidence="6 12" id="KW-0067">ATP-binding</keyword>
<keyword evidence="5" id="KW-0547">Nucleotide-binding</keyword>
<evidence type="ECO:0000256" key="3">
    <source>
        <dbReference type="ARBA" id="ARBA00022475"/>
    </source>
</evidence>
<dbReference type="RefSeq" id="WP_119314484.1">
    <property type="nucleotide sequence ID" value="NZ_QXDL01000041.1"/>
</dbReference>
<evidence type="ECO:0000256" key="8">
    <source>
        <dbReference type="ARBA" id="ARBA00023136"/>
    </source>
</evidence>
<dbReference type="GO" id="GO:0034040">
    <property type="term" value="F:ATPase-coupled lipid transmembrane transporter activity"/>
    <property type="evidence" value="ECO:0007669"/>
    <property type="project" value="TreeGrafter"/>
</dbReference>
<dbReference type="AlphaFoldDB" id="A0A399ET46"/>
<dbReference type="GO" id="GO:0140359">
    <property type="term" value="F:ABC-type transporter activity"/>
    <property type="evidence" value="ECO:0007669"/>
    <property type="project" value="InterPro"/>
</dbReference>
<dbReference type="InterPro" id="IPR036640">
    <property type="entry name" value="ABC1_TM_sf"/>
</dbReference>